<sequence length="144" mass="15979">MTHGLRQIAMAVLHHTVRATGVSQTMVKLHFNSSNKSAETQHTLNHHDRARQSWTPHGHFHGCAGGRVGTCSKIKMLNKLKENMGRSHGRPRKPCTILITRHGRIGSTTGVGKVNATLHGRAMRPCETHSLDTRIFHRTCAILT</sequence>
<reference evidence="1 2" key="1">
    <citation type="submission" date="2015-01" db="EMBL/GenBank/DDBJ databases">
        <title>Genome of allotetraploid Gossypium barbadense reveals genomic plasticity and fiber elongation in cotton evolution.</title>
        <authorList>
            <person name="Chen X."/>
            <person name="Liu X."/>
            <person name="Zhao B."/>
            <person name="Zheng H."/>
            <person name="Hu Y."/>
            <person name="Lu G."/>
            <person name="Yang C."/>
            <person name="Chen J."/>
            <person name="Shan C."/>
            <person name="Zhang L."/>
            <person name="Zhou Y."/>
            <person name="Wang L."/>
            <person name="Guo W."/>
            <person name="Bai Y."/>
            <person name="Ruan J."/>
            <person name="Shangguan X."/>
            <person name="Mao Y."/>
            <person name="Jiang J."/>
            <person name="Zhu Y."/>
            <person name="Lei J."/>
            <person name="Kang H."/>
            <person name="Chen S."/>
            <person name="He X."/>
            <person name="Wang R."/>
            <person name="Wang Y."/>
            <person name="Chen J."/>
            <person name="Wang L."/>
            <person name="Yu S."/>
            <person name="Wang B."/>
            <person name="Wei J."/>
            <person name="Song S."/>
            <person name="Lu X."/>
            <person name="Gao Z."/>
            <person name="Gu W."/>
            <person name="Deng X."/>
            <person name="Ma D."/>
            <person name="Wang S."/>
            <person name="Liang W."/>
            <person name="Fang L."/>
            <person name="Cai C."/>
            <person name="Zhu X."/>
            <person name="Zhou B."/>
            <person name="Zhang Y."/>
            <person name="Chen Z."/>
            <person name="Xu S."/>
            <person name="Zhu R."/>
            <person name="Wang S."/>
            <person name="Zhang T."/>
            <person name="Zhao G."/>
        </authorList>
    </citation>
    <scope>NUCLEOTIDE SEQUENCE [LARGE SCALE GENOMIC DNA]</scope>
    <source>
        <strain evidence="2">cv. Xinhai21</strain>
        <tissue evidence="1">Leaf</tissue>
    </source>
</reference>
<gene>
    <name evidence="1" type="ORF">GOBAR_AA39964</name>
</gene>
<evidence type="ECO:0000313" key="1">
    <source>
        <dbReference type="EMBL" id="PPR80750.1"/>
    </source>
</evidence>
<evidence type="ECO:0000313" key="2">
    <source>
        <dbReference type="Proteomes" id="UP000239757"/>
    </source>
</evidence>
<dbReference type="EMBL" id="KZ671677">
    <property type="protein sequence ID" value="PPR80750.1"/>
    <property type="molecule type" value="Genomic_DNA"/>
</dbReference>
<dbReference type="AlphaFoldDB" id="A0A2P5VPQ7"/>
<name>A0A2P5VPQ7_GOSBA</name>
<accession>A0A2P5VPQ7</accession>
<proteinExistence type="predicted"/>
<protein>
    <submittedName>
        <fullName evidence="1">Uncharacterized protein</fullName>
    </submittedName>
</protein>
<dbReference type="Proteomes" id="UP000239757">
    <property type="component" value="Unassembled WGS sequence"/>
</dbReference>
<organism evidence="1 2">
    <name type="scientific">Gossypium barbadense</name>
    <name type="common">Sea Island cotton</name>
    <name type="synonym">Hibiscus barbadensis</name>
    <dbReference type="NCBI Taxonomy" id="3634"/>
    <lineage>
        <taxon>Eukaryota</taxon>
        <taxon>Viridiplantae</taxon>
        <taxon>Streptophyta</taxon>
        <taxon>Embryophyta</taxon>
        <taxon>Tracheophyta</taxon>
        <taxon>Spermatophyta</taxon>
        <taxon>Magnoliopsida</taxon>
        <taxon>eudicotyledons</taxon>
        <taxon>Gunneridae</taxon>
        <taxon>Pentapetalae</taxon>
        <taxon>rosids</taxon>
        <taxon>malvids</taxon>
        <taxon>Malvales</taxon>
        <taxon>Malvaceae</taxon>
        <taxon>Malvoideae</taxon>
        <taxon>Gossypium</taxon>
    </lineage>
</organism>